<gene>
    <name evidence="2" type="ORF">CLV25_10999</name>
</gene>
<dbReference type="Proteomes" id="UP000294830">
    <property type="component" value="Unassembled WGS sequence"/>
</dbReference>
<comment type="caution">
    <text evidence="2">The sequence shown here is derived from an EMBL/GenBank/DDBJ whole genome shotgun (WGS) entry which is preliminary data.</text>
</comment>
<evidence type="ECO:0000313" key="3">
    <source>
        <dbReference type="Proteomes" id="UP000294830"/>
    </source>
</evidence>
<dbReference type="AlphaFoldDB" id="A0A4V2RP68"/>
<dbReference type="RefSeq" id="WP_131839593.1">
    <property type="nucleotide sequence ID" value="NZ_SLWB01000009.1"/>
</dbReference>
<evidence type="ECO:0000256" key="1">
    <source>
        <dbReference type="SAM" id="MobiDB-lite"/>
    </source>
</evidence>
<feature type="region of interest" description="Disordered" evidence="1">
    <location>
        <begin position="172"/>
        <end position="191"/>
    </location>
</feature>
<sequence length="303" mass="33807">MAHTPKNLPTISSELKQLVELVTEWESNRQIPDIEREIALDKLKALYAQLKNISTAPVDNFTASHESSVASSSTNLRGVFYEIQDEEPQKAAPAPAVKPQPSSDLEGLVVPDFQPLAGRTKEVEEQPRLTTEEAIPILESISSLAGAINSSAKAAEMKFDFELLPLEEEKPVAEVEHKPAPAVEPQKVEEKHHKADQRLADKFEGQRTFLNEVISTNRQADLASKLQHNHIADLRKAISFNDKFFLIKELFKGDAHAYEDTIAKLNGLESLDQALIYIQENHSWDASSEAANLLVDLLQRKFV</sequence>
<accession>A0A4V2RP68</accession>
<proteinExistence type="predicted"/>
<keyword evidence="3" id="KW-1185">Reference proteome</keyword>
<dbReference type="OrthoDB" id="1100725at2"/>
<feature type="region of interest" description="Disordered" evidence="1">
    <location>
        <begin position="87"/>
        <end position="108"/>
    </location>
</feature>
<name>A0A4V2RP68_9BACT</name>
<feature type="compositionally biased region" description="Low complexity" evidence="1">
    <location>
        <begin position="90"/>
        <end position="101"/>
    </location>
</feature>
<organism evidence="2 3">
    <name type="scientific">Acetobacteroides hydrogenigenes</name>
    <dbReference type="NCBI Taxonomy" id="979970"/>
    <lineage>
        <taxon>Bacteria</taxon>
        <taxon>Pseudomonadati</taxon>
        <taxon>Bacteroidota</taxon>
        <taxon>Bacteroidia</taxon>
        <taxon>Bacteroidales</taxon>
        <taxon>Rikenellaceae</taxon>
        <taxon>Acetobacteroides</taxon>
    </lineage>
</organism>
<protein>
    <submittedName>
        <fullName evidence="2">Uncharacterized protein</fullName>
    </submittedName>
</protein>
<dbReference type="EMBL" id="SLWB01000009">
    <property type="protein sequence ID" value="TCN66470.1"/>
    <property type="molecule type" value="Genomic_DNA"/>
</dbReference>
<evidence type="ECO:0000313" key="2">
    <source>
        <dbReference type="EMBL" id="TCN66470.1"/>
    </source>
</evidence>
<reference evidence="2 3" key="1">
    <citation type="submission" date="2019-03" db="EMBL/GenBank/DDBJ databases">
        <title>Genomic Encyclopedia of Archaeal and Bacterial Type Strains, Phase II (KMG-II): from individual species to whole genera.</title>
        <authorList>
            <person name="Goeker M."/>
        </authorList>
    </citation>
    <scope>NUCLEOTIDE SEQUENCE [LARGE SCALE GENOMIC DNA]</scope>
    <source>
        <strain evidence="2 3">RL-C</strain>
    </source>
</reference>